<dbReference type="AlphaFoldDB" id="A0A1F6UWB8"/>
<dbReference type="InterPro" id="IPR050834">
    <property type="entry name" value="Glycosyltransf_2"/>
</dbReference>
<dbReference type="EMBL" id="MFSP01000191">
    <property type="protein sequence ID" value="OGI61652.1"/>
    <property type="molecule type" value="Genomic_DNA"/>
</dbReference>
<dbReference type="Pfam" id="PF00535">
    <property type="entry name" value="Glycos_transf_2"/>
    <property type="match status" value="1"/>
</dbReference>
<organism evidence="2 3">
    <name type="scientific">Candidatus Muproteobacteria bacterium RBG_16_60_9</name>
    <dbReference type="NCBI Taxonomy" id="1817755"/>
    <lineage>
        <taxon>Bacteria</taxon>
        <taxon>Pseudomonadati</taxon>
        <taxon>Pseudomonadota</taxon>
        <taxon>Candidatus Muproteobacteria</taxon>
    </lineage>
</organism>
<dbReference type="SUPFAM" id="SSF53448">
    <property type="entry name" value="Nucleotide-diphospho-sugar transferases"/>
    <property type="match status" value="1"/>
</dbReference>
<protein>
    <recommendedName>
        <fullName evidence="1">Glycosyltransferase 2-like domain-containing protein</fullName>
    </recommendedName>
</protein>
<proteinExistence type="predicted"/>
<gene>
    <name evidence="2" type="ORF">A2W18_15185</name>
</gene>
<dbReference type="Proteomes" id="UP000179076">
    <property type="component" value="Unassembled WGS sequence"/>
</dbReference>
<sequence length="289" mass="32495">MKGSAAKATVILACFNGGDTIAVQHDALSRQRWSESWELIVSDNGSTDNSRRIIEQFCDRIPNVRTVDSSDKRGAAHARNVAIKMATSDRFIFCDADDEIAPGWLKVMAEGLSKSKVVVSQFEDSKQNEQWVRDLWSTTSDGPTPCLGYLPCAAAYGFGFTREVYETVGEFDESLSRMSDIDFSWRVQQSGHKLEFLPQAVVHYRHRSTLAGIFRQAYGDGQAQVLLYTKYSAHGMPWRPRRVAVRSWLNLARRVPQTATKIARAKWLVDLGFMLGYIRGGVRHKVLAL</sequence>
<feature type="domain" description="Glycosyltransferase 2-like" evidence="1">
    <location>
        <begin position="9"/>
        <end position="143"/>
    </location>
</feature>
<evidence type="ECO:0000313" key="2">
    <source>
        <dbReference type="EMBL" id="OGI61652.1"/>
    </source>
</evidence>
<accession>A0A1F6UWB8</accession>
<reference evidence="2 3" key="1">
    <citation type="journal article" date="2016" name="Nat. Commun.">
        <title>Thousands of microbial genomes shed light on interconnected biogeochemical processes in an aquifer system.</title>
        <authorList>
            <person name="Anantharaman K."/>
            <person name="Brown C.T."/>
            <person name="Hug L.A."/>
            <person name="Sharon I."/>
            <person name="Castelle C.J."/>
            <person name="Probst A.J."/>
            <person name="Thomas B.C."/>
            <person name="Singh A."/>
            <person name="Wilkins M.J."/>
            <person name="Karaoz U."/>
            <person name="Brodie E.L."/>
            <person name="Williams K.H."/>
            <person name="Hubbard S.S."/>
            <person name="Banfield J.F."/>
        </authorList>
    </citation>
    <scope>NUCLEOTIDE SEQUENCE [LARGE SCALE GENOMIC DNA]</scope>
</reference>
<name>A0A1F6UWB8_9PROT</name>
<comment type="caution">
    <text evidence="2">The sequence shown here is derived from an EMBL/GenBank/DDBJ whole genome shotgun (WGS) entry which is preliminary data.</text>
</comment>
<dbReference type="PANTHER" id="PTHR43685">
    <property type="entry name" value="GLYCOSYLTRANSFERASE"/>
    <property type="match status" value="1"/>
</dbReference>
<evidence type="ECO:0000259" key="1">
    <source>
        <dbReference type="Pfam" id="PF00535"/>
    </source>
</evidence>
<dbReference type="InterPro" id="IPR001173">
    <property type="entry name" value="Glyco_trans_2-like"/>
</dbReference>
<dbReference type="PANTHER" id="PTHR43685:SF12">
    <property type="entry name" value="GLYCOSYL TRANSFERASE FAMILY 2"/>
    <property type="match status" value="1"/>
</dbReference>
<dbReference type="Gene3D" id="3.90.550.10">
    <property type="entry name" value="Spore Coat Polysaccharide Biosynthesis Protein SpsA, Chain A"/>
    <property type="match status" value="1"/>
</dbReference>
<dbReference type="InterPro" id="IPR029044">
    <property type="entry name" value="Nucleotide-diphossugar_trans"/>
</dbReference>
<evidence type="ECO:0000313" key="3">
    <source>
        <dbReference type="Proteomes" id="UP000179076"/>
    </source>
</evidence>